<evidence type="ECO:0000313" key="7">
    <source>
        <dbReference type="EMBL" id="KAK8994790.1"/>
    </source>
</evidence>
<evidence type="ECO:0000256" key="1">
    <source>
        <dbReference type="ARBA" id="ARBA00004141"/>
    </source>
</evidence>
<comment type="subcellular location">
    <subcellularLocation>
        <location evidence="1">Membrane</location>
        <topology evidence="1">Multi-pass membrane protein</topology>
    </subcellularLocation>
</comment>
<dbReference type="Proteomes" id="UP001396334">
    <property type="component" value="Unassembled WGS sequence"/>
</dbReference>
<feature type="domain" description="ABC-2 type transporter transmembrane" evidence="6">
    <location>
        <begin position="56"/>
        <end position="151"/>
    </location>
</feature>
<keyword evidence="4 5" id="KW-0472">Membrane</keyword>
<dbReference type="EMBL" id="JBBPBN010000047">
    <property type="protein sequence ID" value="KAK8994790.1"/>
    <property type="molecule type" value="Genomic_DNA"/>
</dbReference>
<evidence type="ECO:0000259" key="6">
    <source>
        <dbReference type="Pfam" id="PF01061"/>
    </source>
</evidence>
<name>A0ABR2Q280_9ROSI</name>
<keyword evidence="3 5" id="KW-1133">Transmembrane helix</keyword>
<evidence type="ECO:0000313" key="8">
    <source>
        <dbReference type="Proteomes" id="UP001396334"/>
    </source>
</evidence>
<dbReference type="InterPro" id="IPR013525">
    <property type="entry name" value="ABC2_TM"/>
</dbReference>
<dbReference type="PANTHER" id="PTHR48040:SF28">
    <property type="entry name" value="ABC TRANSPORTER G FAMILY MEMBER 39-LIKE"/>
    <property type="match status" value="1"/>
</dbReference>
<comment type="caution">
    <text evidence="7">The sequence shown here is derived from an EMBL/GenBank/DDBJ whole genome shotgun (WGS) entry which is preliminary data.</text>
</comment>
<feature type="transmembrane region" description="Helical" evidence="5">
    <location>
        <begin position="224"/>
        <end position="243"/>
    </location>
</feature>
<organism evidence="7 8">
    <name type="scientific">Hibiscus sabdariffa</name>
    <name type="common">roselle</name>
    <dbReference type="NCBI Taxonomy" id="183260"/>
    <lineage>
        <taxon>Eukaryota</taxon>
        <taxon>Viridiplantae</taxon>
        <taxon>Streptophyta</taxon>
        <taxon>Embryophyta</taxon>
        <taxon>Tracheophyta</taxon>
        <taxon>Spermatophyta</taxon>
        <taxon>Magnoliopsida</taxon>
        <taxon>eudicotyledons</taxon>
        <taxon>Gunneridae</taxon>
        <taxon>Pentapetalae</taxon>
        <taxon>rosids</taxon>
        <taxon>malvids</taxon>
        <taxon>Malvales</taxon>
        <taxon>Malvaceae</taxon>
        <taxon>Malvoideae</taxon>
        <taxon>Hibiscus</taxon>
    </lineage>
</organism>
<keyword evidence="2 5" id="KW-0812">Transmembrane</keyword>
<evidence type="ECO:0000256" key="5">
    <source>
        <dbReference type="SAM" id="Phobius"/>
    </source>
</evidence>
<evidence type="ECO:0000256" key="3">
    <source>
        <dbReference type="ARBA" id="ARBA00022989"/>
    </source>
</evidence>
<keyword evidence="8" id="KW-1185">Reference proteome</keyword>
<reference evidence="7 8" key="1">
    <citation type="journal article" date="2024" name="G3 (Bethesda)">
        <title>Genome assembly of Hibiscus sabdariffa L. provides insights into metabolisms of medicinal natural products.</title>
        <authorList>
            <person name="Kim T."/>
        </authorList>
    </citation>
    <scope>NUCLEOTIDE SEQUENCE [LARGE SCALE GENOMIC DNA]</scope>
    <source>
        <strain evidence="7">TK-2024</strain>
        <tissue evidence="7">Old leaves</tissue>
    </source>
</reference>
<sequence>MLEVSSVAAEVRLGIDFASSSLYQRNKALVMELSTPPAGANDLYFASQYSQSAWGQFKSCLWKQWWTYWRSPDYNLVSALMIGAIFWQVSTKRDTTTDLTMIIGAMYAAVLLVGIANCSTVQPLVATERTVFYHERAAGMYSALPYALAQVRDYCTLSLHFENSQVVDLVLLDLPSGMDSLRLILSQYGDIEDTIKAPGIVPDPSVKSYIKDQYGYKSNFMGPIARVLVGFAAFFAFMFAYCIKTLNFQTR</sequence>
<proteinExistence type="predicted"/>
<evidence type="ECO:0000256" key="2">
    <source>
        <dbReference type="ARBA" id="ARBA00022692"/>
    </source>
</evidence>
<feature type="transmembrane region" description="Helical" evidence="5">
    <location>
        <begin position="102"/>
        <end position="125"/>
    </location>
</feature>
<dbReference type="PANTHER" id="PTHR48040">
    <property type="entry name" value="PLEIOTROPIC DRUG RESISTANCE PROTEIN 1-LIKE ISOFORM X1"/>
    <property type="match status" value="1"/>
</dbReference>
<protein>
    <recommendedName>
        <fullName evidence="6">ABC-2 type transporter transmembrane domain-containing protein</fullName>
    </recommendedName>
</protein>
<accession>A0ABR2Q280</accession>
<dbReference type="Pfam" id="PF01061">
    <property type="entry name" value="ABC2_membrane"/>
    <property type="match status" value="1"/>
</dbReference>
<evidence type="ECO:0000256" key="4">
    <source>
        <dbReference type="ARBA" id="ARBA00023136"/>
    </source>
</evidence>
<gene>
    <name evidence="7" type="ORF">V6N11_045861</name>
</gene>